<keyword evidence="4 9" id="KW-0663">Pyridoxal phosphate</keyword>
<dbReference type="OrthoDB" id="9780685at2"/>
<comment type="cofactor">
    <cofactor evidence="1 10">
        <name>pyridoxal 5'-phosphate</name>
        <dbReference type="ChEBI" id="CHEBI:597326"/>
    </cofactor>
</comment>
<dbReference type="CDD" id="cd00614">
    <property type="entry name" value="CGS_like"/>
    <property type="match status" value="1"/>
</dbReference>
<dbReference type="Gene3D" id="3.90.1150.10">
    <property type="entry name" value="Aspartate Aminotransferase, domain 1"/>
    <property type="match status" value="1"/>
</dbReference>
<dbReference type="AlphaFoldDB" id="A0A1G7TVA4"/>
<evidence type="ECO:0000313" key="12">
    <source>
        <dbReference type="Proteomes" id="UP000199009"/>
    </source>
</evidence>
<dbReference type="GO" id="GO:0047982">
    <property type="term" value="F:homocysteine desulfhydrase activity"/>
    <property type="evidence" value="ECO:0007669"/>
    <property type="project" value="UniProtKB-EC"/>
</dbReference>
<comment type="catalytic activity">
    <reaction evidence="7">
        <text>L-homocysteine + H2O = 2-oxobutanoate + hydrogen sulfide + NH4(+) + H(+)</text>
        <dbReference type="Rhea" id="RHEA:14501"/>
        <dbReference type="ChEBI" id="CHEBI:15377"/>
        <dbReference type="ChEBI" id="CHEBI:15378"/>
        <dbReference type="ChEBI" id="CHEBI:16763"/>
        <dbReference type="ChEBI" id="CHEBI:28938"/>
        <dbReference type="ChEBI" id="CHEBI:29919"/>
        <dbReference type="ChEBI" id="CHEBI:58199"/>
        <dbReference type="EC" id="4.4.1.2"/>
    </reaction>
    <physiologicalReaction direction="left-to-right" evidence="7">
        <dbReference type="Rhea" id="RHEA:14502"/>
    </physiologicalReaction>
</comment>
<dbReference type="GO" id="GO:0004124">
    <property type="term" value="F:cysteine synthase activity"/>
    <property type="evidence" value="ECO:0007669"/>
    <property type="project" value="TreeGrafter"/>
</dbReference>
<feature type="modified residue" description="N6-(pyridoxal phosphate)lysine" evidence="9">
    <location>
        <position position="216"/>
    </location>
</feature>
<dbReference type="GO" id="GO:0003961">
    <property type="term" value="F:O-acetylhomoserine aminocarboxypropyltransferase activity"/>
    <property type="evidence" value="ECO:0007669"/>
    <property type="project" value="TreeGrafter"/>
</dbReference>
<dbReference type="PANTHER" id="PTHR43797">
    <property type="entry name" value="HOMOCYSTEINE/CYSTEINE SYNTHASE"/>
    <property type="match status" value="1"/>
</dbReference>
<evidence type="ECO:0000256" key="6">
    <source>
        <dbReference type="ARBA" id="ARBA00047199"/>
    </source>
</evidence>
<gene>
    <name evidence="11" type="ORF">SAMN04489810_0155</name>
</gene>
<dbReference type="NCBIfam" id="TIGR01326">
    <property type="entry name" value="OAH_OAS_sulfhy"/>
    <property type="match status" value="1"/>
</dbReference>
<dbReference type="InterPro" id="IPR015421">
    <property type="entry name" value="PyrdxlP-dep_Trfase_major"/>
</dbReference>
<dbReference type="EC" id="4.4.1.2" evidence="5"/>
<dbReference type="InterPro" id="IPR015422">
    <property type="entry name" value="PyrdxlP-dep_Trfase_small"/>
</dbReference>
<dbReference type="InterPro" id="IPR015424">
    <property type="entry name" value="PyrdxlP-dep_Trfase"/>
</dbReference>
<evidence type="ECO:0000256" key="2">
    <source>
        <dbReference type="ARBA" id="ARBA00009077"/>
    </source>
</evidence>
<dbReference type="PANTHER" id="PTHR43797:SF2">
    <property type="entry name" value="HOMOCYSTEINE_CYSTEINE SYNTHASE"/>
    <property type="match status" value="1"/>
</dbReference>
<evidence type="ECO:0000256" key="5">
    <source>
        <dbReference type="ARBA" id="ARBA00047175"/>
    </source>
</evidence>
<dbReference type="Gene3D" id="3.40.640.10">
    <property type="entry name" value="Type I PLP-dependent aspartate aminotransferase-like (Major domain)"/>
    <property type="match status" value="1"/>
</dbReference>
<proteinExistence type="inferred from homology"/>
<organism evidence="11 12">
    <name type="scientific">Microbacterium pygmaeum</name>
    <dbReference type="NCBI Taxonomy" id="370764"/>
    <lineage>
        <taxon>Bacteria</taxon>
        <taxon>Bacillati</taxon>
        <taxon>Actinomycetota</taxon>
        <taxon>Actinomycetes</taxon>
        <taxon>Micrococcales</taxon>
        <taxon>Microbacteriaceae</taxon>
        <taxon>Microbacterium</taxon>
    </lineage>
</organism>
<dbReference type="InterPro" id="IPR000277">
    <property type="entry name" value="Cys/Met-Metab_PyrdxlP-dep_enz"/>
</dbReference>
<dbReference type="InterPro" id="IPR006235">
    <property type="entry name" value="OAc-hSer/O-AcSer_sulfhydrylase"/>
</dbReference>
<dbReference type="RefSeq" id="WP_091485033.1">
    <property type="nucleotide sequence ID" value="NZ_LT629692.1"/>
</dbReference>
<evidence type="ECO:0000256" key="3">
    <source>
        <dbReference type="ARBA" id="ARBA00022679"/>
    </source>
</evidence>
<dbReference type="EMBL" id="LT629692">
    <property type="protein sequence ID" value="SDG38669.1"/>
    <property type="molecule type" value="Genomic_DNA"/>
</dbReference>
<dbReference type="GO" id="GO:0018826">
    <property type="term" value="F:methionine gamma-lyase activity"/>
    <property type="evidence" value="ECO:0007669"/>
    <property type="project" value="UniProtKB-EC"/>
</dbReference>
<keyword evidence="12" id="KW-1185">Reference proteome</keyword>
<evidence type="ECO:0000256" key="8">
    <source>
        <dbReference type="ARBA" id="ARBA00052699"/>
    </source>
</evidence>
<keyword evidence="3" id="KW-0808">Transferase</keyword>
<protein>
    <recommendedName>
        <fullName evidence="5">homocysteine desulfhydrase</fullName>
        <ecNumber evidence="5">4.4.1.2</ecNumber>
    </recommendedName>
    <alternativeName>
        <fullName evidence="6">Homocysteine desulfhydrase</fullName>
    </alternativeName>
</protein>
<dbReference type="STRING" id="370764.SAMN04489810_0155"/>
<dbReference type="Proteomes" id="UP000199009">
    <property type="component" value="Chromosome I"/>
</dbReference>
<accession>A0A1G7TVA4</accession>
<evidence type="ECO:0000256" key="4">
    <source>
        <dbReference type="ARBA" id="ARBA00022898"/>
    </source>
</evidence>
<dbReference type="GO" id="GO:0006535">
    <property type="term" value="P:cysteine biosynthetic process from serine"/>
    <property type="evidence" value="ECO:0007669"/>
    <property type="project" value="TreeGrafter"/>
</dbReference>
<dbReference type="GO" id="GO:0071269">
    <property type="term" value="P:L-homocysteine biosynthetic process"/>
    <property type="evidence" value="ECO:0007669"/>
    <property type="project" value="TreeGrafter"/>
</dbReference>
<dbReference type="SUPFAM" id="SSF53383">
    <property type="entry name" value="PLP-dependent transferases"/>
    <property type="match status" value="1"/>
</dbReference>
<dbReference type="FunFam" id="3.40.640.10:FF:000046">
    <property type="entry name" value="Cystathionine gamma-lyase"/>
    <property type="match status" value="1"/>
</dbReference>
<evidence type="ECO:0000256" key="9">
    <source>
        <dbReference type="PIRSR" id="PIRSR001434-2"/>
    </source>
</evidence>
<comment type="similarity">
    <text evidence="2 10">Belongs to the trans-sulfuration enzymes family.</text>
</comment>
<dbReference type="PIRSF" id="PIRSF001434">
    <property type="entry name" value="CGS"/>
    <property type="match status" value="1"/>
</dbReference>
<reference evidence="11 12" key="1">
    <citation type="submission" date="2016-10" db="EMBL/GenBank/DDBJ databases">
        <authorList>
            <person name="de Groot N.N."/>
        </authorList>
    </citation>
    <scope>NUCLEOTIDE SEQUENCE [LARGE SCALE GENOMIC DNA]</scope>
    <source>
        <strain evidence="11 12">DSM 23142</strain>
    </source>
</reference>
<dbReference type="GO" id="GO:0005737">
    <property type="term" value="C:cytoplasm"/>
    <property type="evidence" value="ECO:0007669"/>
    <property type="project" value="TreeGrafter"/>
</dbReference>
<dbReference type="Pfam" id="PF01053">
    <property type="entry name" value="Cys_Met_Meta_PP"/>
    <property type="match status" value="1"/>
</dbReference>
<dbReference type="GO" id="GO:0019346">
    <property type="term" value="P:transsulfuration"/>
    <property type="evidence" value="ECO:0007669"/>
    <property type="project" value="InterPro"/>
</dbReference>
<evidence type="ECO:0000256" key="10">
    <source>
        <dbReference type="RuleBase" id="RU362118"/>
    </source>
</evidence>
<dbReference type="GO" id="GO:0030170">
    <property type="term" value="F:pyridoxal phosphate binding"/>
    <property type="evidence" value="ECO:0007669"/>
    <property type="project" value="InterPro"/>
</dbReference>
<sequence>MSAAEETAGETLGFATRQIHAGAELGDRHHARATPIYLTAGFVFDDFEQANDRFAQPDDGYSYTRVGNPTNAAVERRIADLEGGSGALLLGSGQAAVATAVLALAASGDHIVSAASIYEGSRELFRDNFARLGIESSFVADANDPAQWEAAIRPETRALFAESIPNPKNDVLDIAAVAAVARRHGIPLLIDNTLATPYLLRPLEHGADIVIHSASKFLAGHGTVLGGVIVDGGRFDWGAEPDRFPHLARDPRADGRTFVERAGRAAFLSYARSVIAMRQGPVPSPFNAFFILQGIETLSLRVQRHSESALRIAQWLEAHPAIESVDYSGLASSPHRALAERYLPLGQGSVFSFTLRGGLPAARTLVDSVRLFTRMTHLGDVRSLVLHPGTTTHVNRSEEDRLAAGIGPGLLRISIGLEDVDDLIADLDRALSAVAAAELLERAGIR</sequence>
<evidence type="ECO:0000256" key="7">
    <source>
        <dbReference type="ARBA" id="ARBA00048780"/>
    </source>
</evidence>
<name>A0A1G7TVA4_9MICO</name>
<evidence type="ECO:0000256" key="1">
    <source>
        <dbReference type="ARBA" id="ARBA00001933"/>
    </source>
</evidence>
<evidence type="ECO:0000313" key="11">
    <source>
        <dbReference type="EMBL" id="SDG38669.1"/>
    </source>
</evidence>
<comment type="catalytic activity">
    <reaction evidence="8">
        <text>L-methionine + H2O = methanethiol + 2-oxobutanoate + NH4(+)</text>
        <dbReference type="Rhea" id="RHEA:23800"/>
        <dbReference type="ChEBI" id="CHEBI:15377"/>
        <dbReference type="ChEBI" id="CHEBI:16007"/>
        <dbReference type="ChEBI" id="CHEBI:16763"/>
        <dbReference type="ChEBI" id="CHEBI:28938"/>
        <dbReference type="ChEBI" id="CHEBI:57844"/>
        <dbReference type="EC" id="4.4.1.11"/>
    </reaction>
    <physiologicalReaction direction="left-to-right" evidence="8">
        <dbReference type="Rhea" id="RHEA:23801"/>
    </physiologicalReaction>
</comment>